<dbReference type="InParanoid" id="S0EZU5"/>
<dbReference type="CDD" id="cd01276">
    <property type="entry name" value="PKCI_related"/>
    <property type="match status" value="1"/>
</dbReference>
<dbReference type="Gene3D" id="3.30.428.10">
    <property type="entry name" value="HIT-like"/>
    <property type="match status" value="1"/>
</dbReference>
<gene>
    <name evidence="5" type="ORF">CCALI_02273</name>
</gene>
<sequence>MAENCVFCRIAEGSIPAEKVYENDEFVAFRDLNPQAPVHVLLIPRQHFATLLDVEDTALLGRALRCVQEVAKQLGLADDGFRVVVNCRENGGQTVYHLHWHILGGRFMTWPPG</sequence>
<dbReference type="SUPFAM" id="SSF54197">
    <property type="entry name" value="HIT-like"/>
    <property type="match status" value="1"/>
</dbReference>
<feature type="short sequence motif" description="Histidine triad motif" evidence="2 3">
    <location>
        <begin position="97"/>
        <end position="101"/>
    </location>
</feature>
<dbReference type="Pfam" id="PF01230">
    <property type="entry name" value="HIT"/>
    <property type="match status" value="1"/>
</dbReference>
<keyword evidence="6" id="KW-1185">Reference proteome</keyword>
<dbReference type="InterPro" id="IPR001310">
    <property type="entry name" value="Histidine_triad_HIT"/>
</dbReference>
<organism evidence="5 6">
    <name type="scientific">Chthonomonas calidirosea (strain DSM 23976 / ICMP 18418 / T49)</name>
    <dbReference type="NCBI Taxonomy" id="1303518"/>
    <lineage>
        <taxon>Bacteria</taxon>
        <taxon>Bacillati</taxon>
        <taxon>Armatimonadota</taxon>
        <taxon>Chthonomonadia</taxon>
        <taxon>Chthonomonadales</taxon>
        <taxon>Chthonomonadaceae</taxon>
        <taxon>Chthonomonas</taxon>
    </lineage>
</organism>
<evidence type="ECO:0000313" key="6">
    <source>
        <dbReference type="Proteomes" id="UP000014227"/>
    </source>
</evidence>
<reference evidence="6" key="1">
    <citation type="submission" date="2013-03" db="EMBL/GenBank/DDBJ databases">
        <title>Genome sequence of Chthonomonas calidirosea, the first sequenced genome from the Armatimonadetes phylum (formally candidate division OP10).</title>
        <authorList>
            <person name="Lee K.C.Y."/>
            <person name="Morgan X.C."/>
            <person name="Dunfield P.F."/>
            <person name="Tamas I."/>
            <person name="Houghton K.M."/>
            <person name="Vyssotski M."/>
            <person name="Ryan J.L.J."/>
            <person name="Lagutin K."/>
            <person name="McDonald I.R."/>
            <person name="Stott M.B."/>
        </authorList>
    </citation>
    <scope>NUCLEOTIDE SEQUENCE [LARGE SCALE GENOMIC DNA]</scope>
    <source>
        <strain evidence="6">DSM 23976 / ICMP 18418 / T49</strain>
    </source>
</reference>
<dbReference type="OrthoDB" id="9784774at2"/>
<dbReference type="Proteomes" id="UP000014227">
    <property type="component" value="Chromosome I"/>
</dbReference>
<dbReference type="InterPro" id="IPR011146">
    <property type="entry name" value="HIT-like"/>
</dbReference>
<dbReference type="AlphaFoldDB" id="S0EZU5"/>
<evidence type="ECO:0000256" key="2">
    <source>
        <dbReference type="PIRSR" id="PIRSR601310-3"/>
    </source>
</evidence>
<dbReference type="RefSeq" id="WP_016483600.1">
    <property type="nucleotide sequence ID" value="NC_021487.1"/>
</dbReference>
<dbReference type="STRING" id="454171.CP488_01822"/>
<evidence type="ECO:0000256" key="1">
    <source>
        <dbReference type="PIRSR" id="PIRSR601310-1"/>
    </source>
</evidence>
<protein>
    <submittedName>
        <fullName evidence="5">Diadenosine tetraphosphate (Ap4A) hydrolase and other HIT family hydrolases</fullName>
    </submittedName>
</protein>
<name>S0EZU5_CHTCT</name>
<dbReference type="PRINTS" id="PR00332">
    <property type="entry name" value="HISTRIAD"/>
</dbReference>
<dbReference type="PANTHER" id="PTHR23089">
    <property type="entry name" value="HISTIDINE TRIAD HIT PROTEIN"/>
    <property type="match status" value="1"/>
</dbReference>
<dbReference type="EMBL" id="HF951689">
    <property type="protein sequence ID" value="CCW36080.1"/>
    <property type="molecule type" value="Genomic_DNA"/>
</dbReference>
<accession>S0EZU5</accession>
<feature type="domain" description="HIT" evidence="4">
    <location>
        <begin position="6"/>
        <end position="113"/>
    </location>
</feature>
<dbReference type="PATRIC" id="fig|1303518.3.peg.2362"/>
<dbReference type="InterPro" id="IPR036265">
    <property type="entry name" value="HIT-like_sf"/>
</dbReference>
<evidence type="ECO:0000313" key="5">
    <source>
        <dbReference type="EMBL" id="CCW36080.1"/>
    </source>
</evidence>
<evidence type="ECO:0000259" key="4">
    <source>
        <dbReference type="PROSITE" id="PS51084"/>
    </source>
</evidence>
<dbReference type="KEGG" id="ccz:CCALI_02273"/>
<dbReference type="FunCoup" id="S0EZU5">
    <property type="interactions" value="402"/>
</dbReference>
<evidence type="ECO:0000256" key="3">
    <source>
        <dbReference type="PROSITE-ProRule" id="PRU00464"/>
    </source>
</evidence>
<feature type="active site" description="Tele-AMP-histidine intermediate" evidence="1">
    <location>
        <position position="99"/>
    </location>
</feature>
<proteinExistence type="predicted"/>
<dbReference type="eggNOG" id="COG0537">
    <property type="taxonomic scope" value="Bacteria"/>
</dbReference>
<dbReference type="HOGENOM" id="CLU_056776_8_1_0"/>
<dbReference type="PROSITE" id="PS51084">
    <property type="entry name" value="HIT_2"/>
    <property type="match status" value="1"/>
</dbReference>
<keyword evidence="5" id="KW-0378">Hydrolase</keyword>
<dbReference type="GO" id="GO:0016787">
    <property type="term" value="F:hydrolase activity"/>
    <property type="evidence" value="ECO:0007669"/>
    <property type="project" value="UniProtKB-KW"/>
</dbReference>